<dbReference type="EMBL" id="JBHTIS010000344">
    <property type="protein sequence ID" value="MFD1045579.1"/>
    <property type="molecule type" value="Genomic_DNA"/>
</dbReference>
<dbReference type="InterPro" id="IPR001264">
    <property type="entry name" value="Glyco_trans_51"/>
</dbReference>
<dbReference type="InterPro" id="IPR012338">
    <property type="entry name" value="Beta-lactam/transpept-like"/>
</dbReference>
<evidence type="ECO:0000256" key="2">
    <source>
        <dbReference type="ARBA" id="ARBA00022670"/>
    </source>
</evidence>
<dbReference type="InterPro" id="IPR036950">
    <property type="entry name" value="PBP_transglycosylase"/>
</dbReference>
<evidence type="ECO:0000259" key="9">
    <source>
        <dbReference type="Pfam" id="PF00905"/>
    </source>
</evidence>
<keyword evidence="12" id="KW-1185">Reference proteome</keyword>
<evidence type="ECO:0000313" key="12">
    <source>
        <dbReference type="Proteomes" id="UP001597045"/>
    </source>
</evidence>
<dbReference type="Pfam" id="PF00912">
    <property type="entry name" value="Transgly"/>
    <property type="match status" value="1"/>
</dbReference>
<organism evidence="11 12">
    <name type="scientific">Kibdelosporangium lantanae</name>
    <dbReference type="NCBI Taxonomy" id="1497396"/>
    <lineage>
        <taxon>Bacteria</taxon>
        <taxon>Bacillati</taxon>
        <taxon>Actinomycetota</taxon>
        <taxon>Actinomycetes</taxon>
        <taxon>Pseudonocardiales</taxon>
        <taxon>Pseudonocardiaceae</taxon>
        <taxon>Kibdelosporangium</taxon>
    </lineage>
</organism>
<dbReference type="PANTHER" id="PTHR32282">
    <property type="entry name" value="BINDING PROTEIN TRANSPEPTIDASE, PUTATIVE-RELATED"/>
    <property type="match status" value="1"/>
</dbReference>
<keyword evidence="6" id="KW-0511">Multifunctional enzyme</keyword>
<name>A0ABW3M8D9_9PSEU</name>
<feature type="domain" description="Glycosyl transferase family 51" evidence="10">
    <location>
        <begin position="64"/>
        <end position="250"/>
    </location>
</feature>
<gene>
    <name evidence="11" type="ORF">ACFQ1S_08310</name>
</gene>
<dbReference type="SUPFAM" id="SSF53955">
    <property type="entry name" value="Lysozyme-like"/>
    <property type="match status" value="1"/>
</dbReference>
<dbReference type="Pfam" id="PF00905">
    <property type="entry name" value="Transpeptidase"/>
    <property type="match status" value="1"/>
</dbReference>
<evidence type="ECO:0000256" key="6">
    <source>
        <dbReference type="ARBA" id="ARBA00023268"/>
    </source>
</evidence>
<dbReference type="EC" id="2.4.-.-" evidence="11"/>
<dbReference type="Proteomes" id="UP001597045">
    <property type="component" value="Unassembled WGS sequence"/>
</dbReference>
<sequence>MLGNLAKLIGGCVLGGALLAGVLAPVSLGLGVTAAEVGDSVAKITPTAISGKLPTVTTVTDKDGNTIATLYDQYRFPVNSDKIAPAMKAALIAIEDRRFYQEHGIDPKAILRAAINNAKGGDEQGGSTITQQLVKNYLINVVDRDDPVAQRKDRADTLARKLHEARSAIDIDQQLTKDEILTDYLNIVEFTGKVYGVEAAARAYFGTTADKLTVAQSAMLAGMVNNPTRYNPYKDPVSTKTRRNTVLDAMVTNQAIDQATADKAKAEELGLVPDGPNVPSSTCMGGPDYAGYLCQYALSYLTSNGFTANQLDNGGYTIKTTLDAGVSQAAKEAVQNNVPTTQPGVANAMVIIRPGNQSHDILALLANRNLGTDLGKGQTTRNLPAEVDDQFGAGSVFKIFTSAAALESGVADLDTPLPNPPVQSWTLPHQRTPYTVKNDGGGDPVSLADGLAFSPNVAFVNLEMEVGVPKVVEMASRLGLRNTMAANADGKTPDPNSKNPVISQPMSQYFQDKPSFTLGNSPVSPLELANVSATIMSGGVYCPPNPILSVTDASGQNVEVKRAGCEQAISGDVASRLSTGL</sequence>
<evidence type="ECO:0000259" key="10">
    <source>
        <dbReference type="Pfam" id="PF00912"/>
    </source>
</evidence>
<dbReference type="Gene3D" id="3.40.710.10">
    <property type="entry name" value="DD-peptidase/beta-lactamase superfamily"/>
    <property type="match status" value="1"/>
</dbReference>
<proteinExistence type="predicted"/>
<keyword evidence="1" id="KW-0121">Carboxypeptidase</keyword>
<comment type="caution">
    <text evidence="11">The sequence shown here is derived from an EMBL/GenBank/DDBJ whole genome shotgun (WGS) entry which is preliminary data.</text>
</comment>
<dbReference type="GO" id="GO:0016757">
    <property type="term" value="F:glycosyltransferase activity"/>
    <property type="evidence" value="ECO:0007669"/>
    <property type="project" value="UniProtKB-KW"/>
</dbReference>
<reference evidence="12" key="1">
    <citation type="journal article" date="2019" name="Int. J. Syst. Evol. Microbiol.">
        <title>The Global Catalogue of Microorganisms (GCM) 10K type strain sequencing project: providing services to taxonomists for standard genome sequencing and annotation.</title>
        <authorList>
            <consortium name="The Broad Institute Genomics Platform"/>
            <consortium name="The Broad Institute Genome Sequencing Center for Infectious Disease"/>
            <person name="Wu L."/>
            <person name="Ma J."/>
        </authorList>
    </citation>
    <scope>NUCLEOTIDE SEQUENCE [LARGE SCALE GENOMIC DNA]</scope>
    <source>
        <strain evidence="12">JCM 31486</strain>
    </source>
</reference>
<evidence type="ECO:0000256" key="3">
    <source>
        <dbReference type="ARBA" id="ARBA00022676"/>
    </source>
</evidence>
<evidence type="ECO:0000256" key="5">
    <source>
        <dbReference type="ARBA" id="ARBA00022801"/>
    </source>
</evidence>
<protein>
    <submittedName>
        <fullName evidence="11">Transglycosylase domain-containing protein</fullName>
        <ecNumber evidence="11">2.4.-.-</ecNumber>
    </submittedName>
</protein>
<dbReference type="PANTHER" id="PTHR32282:SF33">
    <property type="entry name" value="PEPTIDOGLYCAN GLYCOSYLTRANSFERASE"/>
    <property type="match status" value="1"/>
</dbReference>
<evidence type="ECO:0000313" key="11">
    <source>
        <dbReference type="EMBL" id="MFD1045579.1"/>
    </source>
</evidence>
<keyword evidence="3 11" id="KW-0328">Glycosyltransferase</keyword>
<dbReference type="InterPro" id="IPR023346">
    <property type="entry name" value="Lysozyme-like_dom_sf"/>
</dbReference>
<dbReference type="Gene3D" id="1.10.3810.10">
    <property type="entry name" value="Biosynthetic peptidoglycan transglycosylase-like"/>
    <property type="match status" value="1"/>
</dbReference>
<keyword evidence="5" id="KW-0378">Hydrolase</keyword>
<keyword evidence="4 11" id="KW-0808">Transferase</keyword>
<comment type="catalytic activity">
    <reaction evidence="7">
        <text>Preferential cleavage: (Ac)2-L-Lys-D-Ala-|-D-Ala. Also transpeptidation of peptidyl-alanyl moieties that are N-acyl substituents of D-alanine.</text>
        <dbReference type="EC" id="3.4.16.4"/>
    </reaction>
</comment>
<dbReference type="InterPro" id="IPR001460">
    <property type="entry name" value="PCN-bd_Tpept"/>
</dbReference>
<dbReference type="InterPro" id="IPR050396">
    <property type="entry name" value="Glycosyltr_51/Transpeptidase"/>
</dbReference>
<dbReference type="SUPFAM" id="SSF56601">
    <property type="entry name" value="beta-lactamase/transpeptidase-like"/>
    <property type="match status" value="1"/>
</dbReference>
<evidence type="ECO:0000256" key="7">
    <source>
        <dbReference type="ARBA" id="ARBA00034000"/>
    </source>
</evidence>
<evidence type="ECO:0000256" key="8">
    <source>
        <dbReference type="ARBA" id="ARBA00049902"/>
    </source>
</evidence>
<keyword evidence="2" id="KW-0645">Protease</keyword>
<comment type="catalytic activity">
    <reaction evidence="8">
        <text>[GlcNAc-(1-&gt;4)-Mur2Ac(oyl-L-Ala-gamma-D-Glu-L-Lys-D-Ala-D-Ala)](n)-di-trans,octa-cis-undecaprenyl diphosphate + beta-D-GlcNAc-(1-&gt;4)-Mur2Ac(oyl-L-Ala-gamma-D-Glu-L-Lys-D-Ala-D-Ala)-di-trans,octa-cis-undecaprenyl diphosphate = [GlcNAc-(1-&gt;4)-Mur2Ac(oyl-L-Ala-gamma-D-Glu-L-Lys-D-Ala-D-Ala)](n+1)-di-trans,octa-cis-undecaprenyl diphosphate + di-trans,octa-cis-undecaprenyl diphosphate + H(+)</text>
        <dbReference type="Rhea" id="RHEA:23708"/>
        <dbReference type="Rhea" id="RHEA-COMP:9602"/>
        <dbReference type="Rhea" id="RHEA-COMP:9603"/>
        <dbReference type="ChEBI" id="CHEBI:15378"/>
        <dbReference type="ChEBI" id="CHEBI:58405"/>
        <dbReference type="ChEBI" id="CHEBI:60033"/>
        <dbReference type="ChEBI" id="CHEBI:78435"/>
        <dbReference type="EC" id="2.4.99.28"/>
    </reaction>
</comment>
<feature type="non-terminal residue" evidence="11">
    <location>
        <position position="581"/>
    </location>
</feature>
<accession>A0ABW3M8D9</accession>
<feature type="domain" description="Penicillin-binding protein transpeptidase" evidence="9">
    <location>
        <begin position="387"/>
        <end position="559"/>
    </location>
</feature>
<evidence type="ECO:0000256" key="4">
    <source>
        <dbReference type="ARBA" id="ARBA00022679"/>
    </source>
</evidence>
<evidence type="ECO:0000256" key="1">
    <source>
        <dbReference type="ARBA" id="ARBA00022645"/>
    </source>
</evidence>